<gene>
    <name evidence="1" type="ORF">Tco_0974937</name>
</gene>
<name>A0ABQ5ED20_9ASTR</name>
<evidence type="ECO:0000313" key="1">
    <source>
        <dbReference type="EMBL" id="GJT48780.1"/>
    </source>
</evidence>
<comment type="caution">
    <text evidence="1">The sequence shown here is derived from an EMBL/GenBank/DDBJ whole genome shotgun (WGS) entry which is preliminary data.</text>
</comment>
<reference evidence="1" key="1">
    <citation type="journal article" date="2022" name="Int. J. Mol. Sci.">
        <title>Draft Genome of Tanacetum Coccineum: Genomic Comparison of Closely Related Tanacetum-Family Plants.</title>
        <authorList>
            <person name="Yamashiro T."/>
            <person name="Shiraishi A."/>
            <person name="Nakayama K."/>
            <person name="Satake H."/>
        </authorList>
    </citation>
    <scope>NUCLEOTIDE SEQUENCE</scope>
</reference>
<keyword evidence="2" id="KW-1185">Reference proteome</keyword>
<dbReference type="Proteomes" id="UP001151760">
    <property type="component" value="Unassembled WGS sequence"/>
</dbReference>
<reference evidence="1" key="2">
    <citation type="submission" date="2022-01" db="EMBL/GenBank/DDBJ databases">
        <authorList>
            <person name="Yamashiro T."/>
            <person name="Shiraishi A."/>
            <person name="Satake H."/>
            <person name="Nakayama K."/>
        </authorList>
    </citation>
    <scope>NUCLEOTIDE SEQUENCE</scope>
</reference>
<accession>A0ABQ5ED20</accession>
<proteinExistence type="predicted"/>
<evidence type="ECO:0000313" key="2">
    <source>
        <dbReference type="Proteomes" id="UP001151760"/>
    </source>
</evidence>
<organism evidence="1 2">
    <name type="scientific">Tanacetum coccineum</name>
    <dbReference type="NCBI Taxonomy" id="301880"/>
    <lineage>
        <taxon>Eukaryota</taxon>
        <taxon>Viridiplantae</taxon>
        <taxon>Streptophyta</taxon>
        <taxon>Embryophyta</taxon>
        <taxon>Tracheophyta</taxon>
        <taxon>Spermatophyta</taxon>
        <taxon>Magnoliopsida</taxon>
        <taxon>eudicotyledons</taxon>
        <taxon>Gunneridae</taxon>
        <taxon>Pentapetalae</taxon>
        <taxon>asterids</taxon>
        <taxon>campanulids</taxon>
        <taxon>Asterales</taxon>
        <taxon>Asteraceae</taxon>
        <taxon>Asteroideae</taxon>
        <taxon>Anthemideae</taxon>
        <taxon>Anthemidinae</taxon>
        <taxon>Tanacetum</taxon>
    </lineage>
</organism>
<dbReference type="EMBL" id="BQNB010016182">
    <property type="protein sequence ID" value="GJT48780.1"/>
    <property type="molecule type" value="Genomic_DNA"/>
</dbReference>
<protein>
    <submittedName>
        <fullName evidence="1">Uncharacterized protein</fullName>
    </submittedName>
</protein>
<sequence>MQTHASKVDSSKVLDADLVVMESNGTESGKQDTSSSLGNYLTHVVDAYIKPINDQMPFAEVQLTGQLNVLANEQQHTEQSEPIYDTYLLEKINSNTSPNSTNMSHRGGEIDQDAELYQLKMSLAVPKSSRGMLNGVPLVDHSRNSSSFLDSKHFVCSTCQKCVFNANHDDCITKFLKEVNSRAKVQSPKSRNKIKPAKRIPNVNKPERWISKGYRFSPNKSSAVHEKPNTPRSCIRWKPTGRTFKNAGLRWIPTRKMFTDSTTKVDSEPPNGSNDDITNPYECDQTLNVSAGTLNLSAVQASLFNDKWRLQSTLQAPLLKEKKGVRFSVLYLWEKINLLVFDHS</sequence>